<reference evidence="1 2" key="1">
    <citation type="submission" date="2011-06" db="EMBL/GenBank/DDBJ databases">
        <title>The Genome Sequence of Fusarium oxysporum FOSC 3-a.</title>
        <authorList>
            <consortium name="The Broad Institute Genome Sequencing Platform"/>
            <person name="Ma L.-J."/>
            <person name="Gale L.R."/>
            <person name="Schwartz D.C."/>
            <person name="Zhou S."/>
            <person name="Corby-Kistler H."/>
            <person name="Young S.K."/>
            <person name="Zeng Q."/>
            <person name="Gargeya S."/>
            <person name="Fitzgerald M."/>
            <person name="Haas B."/>
            <person name="Abouelleil A."/>
            <person name="Alvarado L."/>
            <person name="Arachchi H.M."/>
            <person name="Berlin A."/>
            <person name="Brown A."/>
            <person name="Chapman S.B."/>
            <person name="Chen Z."/>
            <person name="Dunbar C."/>
            <person name="Freedman E."/>
            <person name="Gearin G."/>
            <person name="Gellesch M."/>
            <person name="Goldberg J."/>
            <person name="Griggs A."/>
            <person name="Gujja S."/>
            <person name="Heiman D."/>
            <person name="Howarth C."/>
            <person name="Larson L."/>
            <person name="Lui A."/>
            <person name="MacDonald P.J.P."/>
            <person name="Mehta T."/>
            <person name="Montmayeur A."/>
            <person name="Murphy C."/>
            <person name="Neiman D."/>
            <person name="Pearson M."/>
            <person name="Priest M."/>
            <person name="Roberts A."/>
            <person name="Saif S."/>
            <person name="Shea T."/>
            <person name="Shenoy N."/>
            <person name="Sisk P."/>
            <person name="Stolte C."/>
            <person name="Sykes S."/>
            <person name="Wortman J."/>
            <person name="Nusbaum C."/>
            <person name="Birren B."/>
        </authorList>
    </citation>
    <scope>NUCLEOTIDE SEQUENCE [LARGE SCALE GENOMIC DNA]</scope>
    <source>
        <strain evidence="2">FOSC 3-a</strain>
    </source>
</reference>
<dbReference type="EMBL" id="JH717844">
    <property type="protein sequence ID" value="EWY89530.1"/>
    <property type="molecule type" value="Genomic_DNA"/>
</dbReference>
<gene>
    <name evidence="1" type="ORF">FOYG_10353</name>
</gene>
<proteinExistence type="predicted"/>
<dbReference type="OrthoDB" id="4934446at2759"/>
<evidence type="ECO:0000313" key="2">
    <source>
        <dbReference type="Proteomes" id="UP000030753"/>
    </source>
</evidence>
<dbReference type="AlphaFoldDB" id="W9I8B8"/>
<name>W9I8B8_FUSOX</name>
<organism evidence="1 2">
    <name type="scientific">Fusarium oxysporum NRRL 32931</name>
    <dbReference type="NCBI Taxonomy" id="660029"/>
    <lineage>
        <taxon>Eukaryota</taxon>
        <taxon>Fungi</taxon>
        <taxon>Dikarya</taxon>
        <taxon>Ascomycota</taxon>
        <taxon>Pezizomycotina</taxon>
        <taxon>Sordariomycetes</taxon>
        <taxon>Hypocreomycetidae</taxon>
        <taxon>Hypocreales</taxon>
        <taxon>Nectriaceae</taxon>
        <taxon>Fusarium</taxon>
        <taxon>Fusarium oxysporum species complex</taxon>
    </lineage>
</organism>
<protein>
    <submittedName>
        <fullName evidence="1">Uncharacterized protein</fullName>
    </submittedName>
</protein>
<dbReference type="Proteomes" id="UP000030753">
    <property type="component" value="Unassembled WGS sequence"/>
</dbReference>
<dbReference type="HOGENOM" id="CLU_1170675_0_0_1"/>
<sequence>MDFTIVERMRFEHVGGRGGPYVGVADLTRWDAPNEAIVQAGSCWFVLARDIGKGLAMIREHMETSSTIANTTTGTASYAISTLRQIICCKVCDDELVRTRTESLFSDNPPSESAMDMILSASDIHQEVSKPSRLNYLPIEIQDRILRHAATSTVAAAKQGIELSLGSPFSWTEQRRKIKLEEVRRHRTEASPVESQIFLNGVMSGLSYKCDAAPMGFKVDMSSLPAPPRPTVAAPSP</sequence>
<accession>W9I8B8</accession>
<evidence type="ECO:0000313" key="1">
    <source>
        <dbReference type="EMBL" id="EWY89530.1"/>
    </source>
</evidence>